<dbReference type="Pfam" id="PF02892">
    <property type="entry name" value="zf-BED"/>
    <property type="match status" value="2"/>
</dbReference>
<evidence type="ECO:0000259" key="10">
    <source>
        <dbReference type="Pfam" id="PF05699"/>
    </source>
</evidence>
<feature type="domain" description="BED-type" evidence="9">
    <location>
        <begin position="2"/>
        <end position="37"/>
    </location>
</feature>
<evidence type="ECO:0000256" key="1">
    <source>
        <dbReference type="ARBA" id="ARBA00004123"/>
    </source>
</evidence>
<evidence type="ECO:0000259" key="9">
    <source>
        <dbReference type="Pfam" id="PF02892"/>
    </source>
</evidence>
<keyword evidence="8" id="KW-0539">Nucleus</keyword>
<keyword evidence="6" id="KW-0238">DNA-binding</keyword>
<dbReference type="PANTHER" id="PTHR46481:SF4">
    <property type="entry name" value="ZINC FINGER BED DOMAIN-CONTAINING PROTEIN 4"/>
    <property type="match status" value="1"/>
</dbReference>
<keyword evidence="4" id="KW-0862">Zinc</keyword>
<name>A0A5E4D4B4_MARMO</name>
<keyword evidence="12" id="KW-1185">Reference proteome</keyword>
<dbReference type="GO" id="GO:0003677">
    <property type="term" value="F:DNA binding"/>
    <property type="evidence" value="ECO:0007669"/>
    <property type="project" value="UniProtKB-KW"/>
</dbReference>
<keyword evidence="3" id="KW-0863">Zinc-finger</keyword>
<evidence type="ECO:0000313" key="11">
    <source>
        <dbReference type="EMBL" id="VTJ88935.1"/>
    </source>
</evidence>
<dbReference type="InterPro" id="IPR008906">
    <property type="entry name" value="HATC_C_dom"/>
</dbReference>
<evidence type="ECO:0000256" key="6">
    <source>
        <dbReference type="ARBA" id="ARBA00023125"/>
    </source>
</evidence>
<comment type="caution">
    <text evidence="11">The sequence shown here is derived from an EMBL/GenBank/DDBJ whole genome shotgun (WGS) entry which is preliminary data.</text>
</comment>
<dbReference type="GO" id="GO:0008270">
    <property type="term" value="F:zinc ion binding"/>
    <property type="evidence" value="ECO:0007669"/>
    <property type="project" value="UniProtKB-KW"/>
</dbReference>
<feature type="domain" description="BED-type" evidence="9">
    <location>
        <begin position="98"/>
        <end position="138"/>
    </location>
</feature>
<keyword evidence="5" id="KW-0805">Transcription regulation</keyword>
<keyword evidence="2" id="KW-0479">Metal-binding</keyword>
<sequence>MDSLKALCLYCDCVINWGKKRDVGTSWLMWHLYRRHSEVVGAQKGFLGASLANSPDATLASAESSSKTTGLPVVVRRSHQALFPSAARRPQAVEPLLHFSVCSVDSIKAVCLHCSWTISRGKKPTNLGSSCLLRHLQSFQYVLKAEVHPKTTLSSSPGVQGPLSTELLGRSSFNDPMGIMVTDNWSNGKILIEVEHSNVPFFSHMVDLIISEAIKSQRMVQSLLSTSRKLWPGLETGGESLWSLVAKVERRERWERLPKIMVLTYLEEEVLEHSCDLLAYWNLKRSSSPGLPTLATRFWGCPPSTIPLEKLFSTLTENGSFGQPQLTMKHFENLIFLK</sequence>
<evidence type="ECO:0000256" key="4">
    <source>
        <dbReference type="ARBA" id="ARBA00022833"/>
    </source>
</evidence>
<dbReference type="AlphaFoldDB" id="A0A5E4D4B4"/>
<feature type="non-terminal residue" evidence="11">
    <location>
        <position position="338"/>
    </location>
</feature>
<dbReference type="InterPro" id="IPR052035">
    <property type="entry name" value="ZnF_BED_domain_contain"/>
</dbReference>
<protein>
    <recommendedName>
        <fullName evidence="13">BED-type domain-containing protein</fullName>
    </recommendedName>
</protein>
<evidence type="ECO:0000256" key="7">
    <source>
        <dbReference type="ARBA" id="ARBA00023163"/>
    </source>
</evidence>
<dbReference type="Pfam" id="PF05699">
    <property type="entry name" value="Dimer_Tnp_hAT"/>
    <property type="match status" value="1"/>
</dbReference>
<evidence type="ECO:0000256" key="5">
    <source>
        <dbReference type="ARBA" id="ARBA00023015"/>
    </source>
</evidence>
<organism evidence="11 12">
    <name type="scientific">Marmota monax</name>
    <name type="common">Woodchuck</name>
    <dbReference type="NCBI Taxonomy" id="9995"/>
    <lineage>
        <taxon>Eukaryota</taxon>
        <taxon>Metazoa</taxon>
        <taxon>Chordata</taxon>
        <taxon>Craniata</taxon>
        <taxon>Vertebrata</taxon>
        <taxon>Euteleostomi</taxon>
        <taxon>Mammalia</taxon>
        <taxon>Eutheria</taxon>
        <taxon>Euarchontoglires</taxon>
        <taxon>Glires</taxon>
        <taxon>Rodentia</taxon>
        <taxon>Sciuromorpha</taxon>
        <taxon>Sciuridae</taxon>
        <taxon>Xerinae</taxon>
        <taxon>Marmotini</taxon>
        <taxon>Marmota</taxon>
    </lineage>
</organism>
<feature type="domain" description="HAT C-terminal dimerisation" evidence="10">
    <location>
        <begin position="264"/>
        <end position="337"/>
    </location>
</feature>
<comment type="subcellular location">
    <subcellularLocation>
        <location evidence="1">Nucleus</location>
    </subcellularLocation>
</comment>
<evidence type="ECO:0000256" key="3">
    <source>
        <dbReference type="ARBA" id="ARBA00022771"/>
    </source>
</evidence>
<dbReference type="InterPro" id="IPR003656">
    <property type="entry name" value="Znf_BED"/>
</dbReference>
<dbReference type="GO" id="GO:0005634">
    <property type="term" value="C:nucleus"/>
    <property type="evidence" value="ECO:0007669"/>
    <property type="project" value="UniProtKB-SubCell"/>
</dbReference>
<accession>A0A5E4D4B4</accession>
<evidence type="ECO:0000313" key="12">
    <source>
        <dbReference type="Proteomes" id="UP000335636"/>
    </source>
</evidence>
<evidence type="ECO:0008006" key="13">
    <source>
        <dbReference type="Google" id="ProtNLM"/>
    </source>
</evidence>
<keyword evidence="7" id="KW-0804">Transcription</keyword>
<proteinExistence type="predicted"/>
<evidence type="ECO:0000256" key="8">
    <source>
        <dbReference type="ARBA" id="ARBA00023242"/>
    </source>
</evidence>
<dbReference type="EMBL" id="CABDUW010003256">
    <property type="protein sequence ID" value="VTJ88935.1"/>
    <property type="molecule type" value="Genomic_DNA"/>
</dbReference>
<dbReference type="PANTHER" id="PTHR46481">
    <property type="entry name" value="ZINC FINGER BED DOMAIN-CONTAINING PROTEIN 4"/>
    <property type="match status" value="1"/>
</dbReference>
<reference evidence="11" key="1">
    <citation type="submission" date="2019-04" db="EMBL/GenBank/DDBJ databases">
        <authorList>
            <person name="Alioto T."/>
            <person name="Alioto T."/>
        </authorList>
    </citation>
    <scope>NUCLEOTIDE SEQUENCE [LARGE SCALE GENOMIC DNA]</scope>
</reference>
<dbReference type="Proteomes" id="UP000335636">
    <property type="component" value="Unassembled WGS sequence"/>
</dbReference>
<dbReference type="GO" id="GO:0046983">
    <property type="term" value="F:protein dimerization activity"/>
    <property type="evidence" value="ECO:0007669"/>
    <property type="project" value="InterPro"/>
</dbReference>
<gene>
    <name evidence="11" type="ORF">MONAX_5E029450</name>
</gene>
<evidence type="ECO:0000256" key="2">
    <source>
        <dbReference type="ARBA" id="ARBA00022723"/>
    </source>
</evidence>